<accession>A0A5N6E3W0</accession>
<gene>
    <name evidence="3" type="ORF">BDV34DRAFT_219134</name>
</gene>
<dbReference type="AlphaFoldDB" id="A0A5N6E3W0"/>
<evidence type="ECO:0000256" key="1">
    <source>
        <dbReference type="SAM" id="MobiDB-lite"/>
    </source>
</evidence>
<evidence type="ECO:0000313" key="3">
    <source>
        <dbReference type="EMBL" id="KAB8211917.1"/>
    </source>
</evidence>
<keyword evidence="4" id="KW-1185">Reference proteome</keyword>
<reference evidence="3 4" key="1">
    <citation type="submission" date="2019-04" db="EMBL/GenBank/DDBJ databases">
        <title>Fungal friends and foes A comparative genomics study of 23 Aspergillus species from section Flavi.</title>
        <authorList>
            <consortium name="DOE Joint Genome Institute"/>
            <person name="Kjaerbolling I."/>
            <person name="Vesth T.C."/>
            <person name="Frisvad J.C."/>
            <person name="Nybo J.L."/>
            <person name="Theobald S."/>
            <person name="Kildgaard S."/>
            <person name="Petersen T.I."/>
            <person name="Kuo A."/>
            <person name="Sato A."/>
            <person name="Lyhne E.K."/>
            <person name="Kogle M.E."/>
            <person name="Wiebenga A."/>
            <person name="Kun R.S."/>
            <person name="Lubbers R.J."/>
            <person name="Makela M.R."/>
            <person name="Barry K."/>
            <person name="Chovatia M."/>
            <person name="Clum A."/>
            <person name="Daum C."/>
            <person name="Haridas S."/>
            <person name="He G."/>
            <person name="LaButti K."/>
            <person name="Lipzen A."/>
            <person name="Mondo S."/>
            <person name="Pangilinan J."/>
            <person name="Riley R."/>
            <person name="Salamov A."/>
            <person name="Simmons B.A."/>
            <person name="Magnuson J.K."/>
            <person name="Henrissat B."/>
            <person name="Mortensen U.H."/>
            <person name="Larsen T.O."/>
            <person name="De vries R.P."/>
            <person name="Grigoriev I.V."/>
            <person name="Machida M."/>
            <person name="Baker S.E."/>
            <person name="Andersen M.R."/>
        </authorList>
    </citation>
    <scope>NUCLEOTIDE SEQUENCE [LARGE SCALE GENOMIC DNA]</scope>
    <source>
        <strain evidence="3 4">CBS 117618</strain>
    </source>
</reference>
<feature type="signal peptide" evidence="2">
    <location>
        <begin position="1"/>
        <end position="18"/>
    </location>
</feature>
<sequence length="127" mass="14588">MRLLWSLAWLALAVSANTLRPSKKPLRHTQKRKHGIRKRTAASYQADNATRGGTHGGDEHGSDEDFQQREAWQQYSTGMAHLSGSTTMYIISRKSVYATHWWENVSFNPDPIWWNPADQTDDEYSKP</sequence>
<dbReference type="Proteomes" id="UP000326532">
    <property type="component" value="Unassembled WGS sequence"/>
</dbReference>
<dbReference type="EMBL" id="ML734937">
    <property type="protein sequence ID" value="KAB8211917.1"/>
    <property type="molecule type" value="Genomic_DNA"/>
</dbReference>
<keyword evidence="2" id="KW-0732">Signal</keyword>
<feature type="compositionally biased region" description="Basic residues" evidence="1">
    <location>
        <begin position="22"/>
        <end position="40"/>
    </location>
</feature>
<proteinExistence type="predicted"/>
<organism evidence="3 4">
    <name type="scientific">Aspergillus parasiticus</name>
    <dbReference type="NCBI Taxonomy" id="5067"/>
    <lineage>
        <taxon>Eukaryota</taxon>
        <taxon>Fungi</taxon>
        <taxon>Dikarya</taxon>
        <taxon>Ascomycota</taxon>
        <taxon>Pezizomycotina</taxon>
        <taxon>Eurotiomycetes</taxon>
        <taxon>Eurotiomycetidae</taxon>
        <taxon>Eurotiales</taxon>
        <taxon>Aspergillaceae</taxon>
        <taxon>Aspergillus</taxon>
        <taxon>Aspergillus subgen. Circumdati</taxon>
    </lineage>
</organism>
<protein>
    <submittedName>
        <fullName evidence="3">Uncharacterized protein</fullName>
    </submittedName>
</protein>
<evidence type="ECO:0000256" key="2">
    <source>
        <dbReference type="SAM" id="SignalP"/>
    </source>
</evidence>
<feature type="chain" id="PRO_5024944517" evidence="2">
    <location>
        <begin position="19"/>
        <end position="127"/>
    </location>
</feature>
<name>A0A5N6E3W0_ASPPA</name>
<dbReference type="VEuPathDB" id="FungiDB:BDV34DRAFT_219134"/>
<evidence type="ECO:0000313" key="4">
    <source>
        <dbReference type="Proteomes" id="UP000326532"/>
    </source>
</evidence>
<feature type="region of interest" description="Disordered" evidence="1">
    <location>
        <begin position="22"/>
        <end position="70"/>
    </location>
</feature>